<evidence type="ECO:0000256" key="1">
    <source>
        <dbReference type="SAM" id="MobiDB-lite"/>
    </source>
</evidence>
<feature type="region of interest" description="Disordered" evidence="1">
    <location>
        <begin position="976"/>
        <end position="999"/>
    </location>
</feature>
<organism evidence="4">
    <name type="scientific">Tanacetum cinerariifolium</name>
    <name type="common">Dalmatian daisy</name>
    <name type="synonym">Chrysanthemum cinerariifolium</name>
    <dbReference type="NCBI Taxonomy" id="118510"/>
    <lineage>
        <taxon>Eukaryota</taxon>
        <taxon>Viridiplantae</taxon>
        <taxon>Streptophyta</taxon>
        <taxon>Embryophyta</taxon>
        <taxon>Tracheophyta</taxon>
        <taxon>Spermatophyta</taxon>
        <taxon>Magnoliopsida</taxon>
        <taxon>eudicotyledons</taxon>
        <taxon>Gunneridae</taxon>
        <taxon>Pentapetalae</taxon>
        <taxon>asterids</taxon>
        <taxon>campanulids</taxon>
        <taxon>Asterales</taxon>
        <taxon>Asteraceae</taxon>
        <taxon>Asteroideae</taxon>
        <taxon>Anthemideae</taxon>
        <taxon>Anthemidinae</taxon>
        <taxon>Tanacetum</taxon>
    </lineage>
</organism>
<dbReference type="InterPro" id="IPR005162">
    <property type="entry name" value="Retrotrans_gag_dom"/>
</dbReference>
<dbReference type="PANTHER" id="PTHR33223">
    <property type="entry name" value="CCHC-TYPE DOMAIN-CONTAINING PROTEIN"/>
    <property type="match status" value="1"/>
</dbReference>
<dbReference type="Gene3D" id="3.30.420.10">
    <property type="entry name" value="Ribonuclease H-like superfamily/Ribonuclease H"/>
    <property type="match status" value="1"/>
</dbReference>
<feature type="region of interest" description="Disordered" evidence="1">
    <location>
        <begin position="938"/>
        <end position="962"/>
    </location>
</feature>
<reference evidence="4" key="1">
    <citation type="journal article" date="2019" name="Sci. Rep.">
        <title>Draft genome of Tanacetum cinerariifolium, the natural source of mosquito coil.</title>
        <authorList>
            <person name="Yamashiro T."/>
            <person name="Shiraishi A."/>
            <person name="Satake H."/>
            <person name="Nakayama K."/>
        </authorList>
    </citation>
    <scope>NUCLEOTIDE SEQUENCE</scope>
</reference>
<feature type="region of interest" description="Disordered" evidence="1">
    <location>
        <begin position="168"/>
        <end position="201"/>
    </location>
</feature>
<evidence type="ECO:0000313" key="4">
    <source>
        <dbReference type="EMBL" id="GEU82820.1"/>
    </source>
</evidence>
<dbReference type="AlphaFoldDB" id="A0A6L2N9R9"/>
<evidence type="ECO:0000259" key="2">
    <source>
        <dbReference type="Pfam" id="PF03732"/>
    </source>
</evidence>
<dbReference type="Pfam" id="PF03732">
    <property type="entry name" value="Retrotrans_gag"/>
    <property type="match status" value="1"/>
</dbReference>
<dbReference type="InterPro" id="IPR054722">
    <property type="entry name" value="PolX-like_BBD"/>
</dbReference>
<feature type="domain" description="Retrotransposon gag" evidence="2">
    <location>
        <begin position="746"/>
        <end position="838"/>
    </location>
</feature>
<feature type="compositionally biased region" description="Low complexity" evidence="1">
    <location>
        <begin position="172"/>
        <end position="181"/>
    </location>
</feature>
<feature type="domain" description="Retrovirus-related Pol polyprotein from transposon TNT 1-94-like beta-barrel" evidence="3">
    <location>
        <begin position="362"/>
        <end position="409"/>
    </location>
</feature>
<gene>
    <name evidence="4" type="ORF">Tci_054798</name>
</gene>
<evidence type="ECO:0000259" key="3">
    <source>
        <dbReference type="Pfam" id="PF22936"/>
    </source>
</evidence>
<dbReference type="EMBL" id="BKCJ010008555">
    <property type="protein sequence ID" value="GEU82820.1"/>
    <property type="molecule type" value="Genomic_DNA"/>
</dbReference>
<dbReference type="Pfam" id="PF22936">
    <property type="entry name" value="Pol_BBD"/>
    <property type="match status" value="1"/>
</dbReference>
<proteinExistence type="predicted"/>
<dbReference type="SUPFAM" id="SSF53098">
    <property type="entry name" value="Ribonuclease H-like"/>
    <property type="match status" value="1"/>
</dbReference>
<dbReference type="InterPro" id="IPR036397">
    <property type="entry name" value="RNaseH_sf"/>
</dbReference>
<comment type="caution">
    <text evidence="4">The sequence shown here is derived from an EMBL/GenBank/DDBJ whole genome shotgun (WGS) entry which is preliminary data.</text>
</comment>
<accession>A0A6L2N9R9</accession>
<dbReference type="Pfam" id="PF14223">
    <property type="entry name" value="Retrotran_gag_2"/>
    <property type="match status" value="1"/>
</dbReference>
<name>A0A6L2N9R9_TANCI</name>
<sequence>MVNSDSPPSKRTVDGVEQTYPLTTAKEKLARKNELKVRGTLLMALLNEHQLKFNSYKNAKSLIEEIKKRFGGNKESKKPQKILLKRQYKNFNRSSSKGLDQTYDKIQKLISQLEILSETISQEDINLKLLRSLPSEWKTHTLIWRNKPDLETLSMDDLYNNMKIYKTKEKGSSSSSQNSQNMALVSSNSSGNTNQTHGSNSINIDSLEEIDLKWQMAMLTMRAKRFLKKTERKALMESINKEFVRRIVTVETTDAKALVAQDGFGYNWSDQAEDGPTNFALMAYTSSGSSSSDLRFKQTLKRKTEELTLVELGSHLRIEESLKVQDNDKAKGTNVSSTLVVNMIEHNNSSRYNDNKDDDVAWWIDSGASVHVCKYRCWFKIYESLNDGSILHMRNESTTLVHRRGCVDLSGLCDLHANPSLGNKKYFVTFIDDALRFCYVYLSHTKDEAIDKFKVFKTEVELQQGSLIKRFKTDKGGEYMDTLYFQSLGIIHETIALYTPQQNGERGIECIFVGYAEHFKDFRLYVIEPNESVLINSIIESRDAICDEIDYHQSLDQVRFLKDGTVDIGGSVVTEEVVQQPEPKLRKSKKNRTLKNFGPEFHFYLIEGTRDEDVAFWKEATNDEMDSIMGNNTWVLVDLPSGCRTLGCKWIFKRKLKVDGTIKKFKARLYHKSANCYGINSKFNYSSDGVKIAFLNGELDEEVVKNSCQFHGLSGDDANKHLDKFLHVTQSIKVNGVTDNALCLYLFPHSLTHHATAWFDRLPRNSINTFEQMAKMFLEKYFPPSMVTKLRNEITNFHQHPDKSLFEAWEHYKLLIDRCPNYNMLPITRIDTFYNGLNLRHRDTINAVAGGTFMKRRPEECYELIENMTAHHNDWDTSAQQITPNCETYGGPHSFNDCPATIGNTQNEPIKFMKMNTASSSGSGTLPVVERETEATKDMMHPTNNGSTKDVQPPVVPTESPILNSKPVVAPIIEPVASPVSAPKPNQRPLIPYPSRLQD</sequence>
<dbReference type="InterPro" id="IPR012337">
    <property type="entry name" value="RNaseH-like_sf"/>
</dbReference>
<dbReference type="GO" id="GO:0003676">
    <property type="term" value="F:nucleic acid binding"/>
    <property type="evidence" value="ECO:0007669"/>
    <property type="project" value="InterPro"/>
</dbReference>
<dbReference type="PANTHER" id="PTHR33223:SF11">
    <property type="entry name" value="ELEMENT PROTEIN, PUTATIVE-RELATED"/>
    <property type="match status" value="1"/>
</dbReference>
<protein>
    <submittedName>
        <fullName evidence="4">Zinc finger, CCHC-type</fullName>
    </submittedName>
</protein>
<feature type="compositionally biased region" description="Polar residues" evidence="1">
    <location>
        <begin position="182"/>
        <end position="201"/>
    </location>
</feature>